<evidence type="ECO:0000256" key="1">
    <source>
        <dbReference type="SAM" id="Phobius"/>
    </source>
</evidence>
<protein>
    <recommendedName>
        <fullName evidence="4">Membrane-bound metal-dependent hydrolase</fullName>
    </recommendedName>
</protein>
<dbReference type="Proteomes" id="UP000009885">
    <property type="component" value="Unassembled WGS sequence"/>
</dbReference>
<dbReference type="PANTHER" id="PTHR35531">
    <property type="entry name" value="INNER MEMBRANE PROTEIN YBCI-RELATED"/>
    <property type="match status" value="1"/>
</dbReference>
<keyword evidence="1" id="KW-1133">Transmembrane helix</keyword>
<sequence length="171" mass="19347">MTGKTHLACGMFVGALSIQYFKEDIFVSTTIMTLAALSSLLPDICHASSKVGRKFKLLSFVIRTVFGHRTFTHSLLFMGIIYVLLNFIHTPNYYVFPIIGGICSHIILDMLTKRGVKLLYPIPISVKFPFQFKTGGTVDLSLASTFSAVTLYIFFKDYIHQYLNIQHIFFS</sequence>
<dbReference type="PATRIC" id="fig|1229783.3.peg.2111"/>
<proteinExistence type="predicted"/>
<keyword evidence="1" id="KW-0812">Transmembrane</keyword>
<evidence type="ECO:0000313" key="2">
    <source>
        <dbReference type="EMBL" id="EKU45837.1"/>
    </source>
</evidence>
<dbReference type="eggNOG" id="COG1988">
    <property type="taxonomic scope" value="Bacteria"/>
</dbReference>
<dbReference type="InterPro" id="IPR007404">
    <property type="entry name" value="YdjM-like"/>
</dbReference>
<keyword evidence="3" id="KW-1185">Reference proteome</keyword>
<name>K9ATB1_9STAP</name>
<dbReference type="RefSeq" id="WP_009384833.1">
    <property type="nucleotide sequence ID" value="NZ_AMSQ01000024.1"/>
</dbReference>
<comment type="caution">
    <text evidence="2">The sequence shown here is derived from an EMBL/GenBank/DDBJ whole genome shotgun (WGS) entry which is preliminary data.</text>
</comment>
<dbReference type="OrthoDB" id="5459053at2"/>
<feature type="transmembrane region" description="Helical" evidence="1">
    <location>
        <begin position="94"/>
        <end position="111"/>
    </location>
</feature>
<dbReference type="Pfam" id="PF04307">
    <property type="entry name" value="YdjM"/>
    <property type="match status" value="1"/>
</dbReference>
<feature type="transmembrane region" description="Helical" evidence="1">
    <location>
        <begin position="66"/>
        <end position="88"/>
    </location>
</feature>
<reference evidence="2 3" key="1">
    <citation type="journal article" date="2013" name="Genome Announc.">
        <title>Genome Sequence of Staphylococcus massiliensis Strain S46, Isolated from the Surface of Healthy Human Skin.</title>
        <authorList>
            <person name="Srivastav R."/>
            <person name="Singh A."/>
            <person name="Jangir P.K."/>
            <person name="Kumari C."/>
            <person name="Muduli S."/>
            <person name="Sharma R."/>
        </authorList>
    </citation>
    <scope>NUCLEOTIDE SEQUENCE [LARGE SCALE GENOMIC DNA]</scope>
    <source>
        <strain evidence="2 3">S46</strain>
    </source>
</reference>
<dbReference type="EMBL" id="AMSQ01000024">
    <property type="protein sequence ID" value="EKU45837.1"/>
    <property type="molecule type" value="Genomic_DNA"/>
</dbReference>
<organism evidence="2 3">
    <name type="scientific">Staphylococcus massiliensis S46</name>
    <dbReference type="NCBI Taxonomy" id="1229783"/>
    <lineage>
        <taxon>Bacteria</taxon>
        <taxon>Bacillati</taxon>
        <taxon>Bacillota</taxon>
        <taxon>Bacilli</taxon>
        <taxon>Bacillales</taxon>
        <taxon>Staphylococcaceae</taxon>
        <taxon>Staphylococcus</taxon>
    </lineage>
</organism>
<gene>
    <name evidence="2" type="ORF">C273_10617</name>
</gene>
<evidence type="ECO:0000313" key="3">
    <source>
        <dbReference type="Proteomes" id="UP000009885"/>
    </source>
</evidence>
<dbReference type="AlphaFoldDB" id="K9ATB1"/>
<dbReference type="PANTHER" id="PTHR35531:SF1">
    <property type="entry name" value="INNER MEMBRANE PROTEIN YBCI-RELATED"/>
    <property type="match status" value="1"/>
</dbReference>
<accession>K9ATB1</accession>
<dbReference type="STRING" id="1229783.C273_10617"/>
<keyword evidence="1" id="KW-0472">Membrane</keyword>
<evidence type="ECO:0008006" key="4">
    <source>
        <dbReference type="Google" id="ProtNLM"/>
    </source>
</evidence>